<dbReference type="InterPro" id="IPR006615">
    <property type="entry name" value="Pept_C19_DUSP"/>
</dbReference>
<dbReference type="Pfam" id="PF06337">
    <property type="entry name" value="DUSP"/>
    <property type="match status" value="1"/>
</dbReference>
<dbReference type="Gene3D" id="3.30.2230.10">
    <property type="entry name" value="DUSP-like"/>
    <property type="match status" value="1"/>
</dbReference>
<proteinExistence type="predicted"/>
<dbReference type="EMBL" id="SNRW01000518">
    <property type="protein sequence ID" value="KAA6400696.1"/>
    <property type="molecule type" value="Genomic_DNA"/>
</dbReference>
<sequence length="133" mass="15354">MPHLHISIEQRKRFLHNLKRKLPLTHFISREYYIGLRTLQQPGNASEATRGIVCEHGWLDPFAGDIVAITQNSSTLPGPITNNKLLESDNVTPVPELTHRDYRGVNKEMWDFLFQIYGGGPEIKRRTLDIYED</sequence>
<dbReference type="SUPFAM" id="SSF143791">
    <property type="entry name" value="DUSP-like"/>
    <property type="match status" value="1"/>
</dbReference>
<dbReference type="GO" id="GO:0004843">
    <property type="term" value="F:cysteine-type deubiquitinase activity"/>
    <property type="evidence" value="ECO:0007669"/>
    <property type="project" value="InterPro"/>
</dbReference>
<feature type="domain" description="DUSP" evidence="1">
    <location>
        <begin position="26"/>
        <end position="128"/>
    </location>
</feature>
<evidence type="ECO:0000259" key="1">
    <source>
        <dbReference type="PROSITE" id="PS51283"/>
    </source>
</evidence>
<comment type="caution">
    <text evidence="2">The sequence shown here is derived from an EMBL/GenBank/DDBJ whole genome shotgun (WGS) entry which is preliminary data.</text>
</comment>
<dbReference type="InterPro" id="IPR035927">
    <property type="entry name" value="DUSP-like_sf"/>
</dbReference>
<dbReference type="Proteomes" id="UP000324800">
    <property type="component" value="Unassembled WGS sequence"/>
</dbReference>
<dbReference type="OrthoDB" id="73004at2759"/>
<evidence type="ECO:0000313" key="2">
    <source>
        <dbReference type="EMBL" id="KAA6400696.1"/>
    </source>
</evidence>
<accession>A0A5J4X1T0</accession>
<dbReference type="PROSITE" id="PS51283">
    <property type="entry name" value="DUSP"/>
    <property type="match status" value="1"/>
</dbReference>
<dbReference type="AlphaFoldDB" id="A0A5J4X1T0"/>
<protein>
    <recommendedName>
        <fullName evidence="1">DUSP domain-containing protein</fullName>
    </recommendedName>
</protein>
<reference evidence="2 3" key="1">
    <citation type="submission" date="2019-03" db="EMBL/GenBank/DDBJ databases">
        <title>Single cell metagenomics reveals metabolic interactions within the superorganism composed of flagellate Streblomastix strix and complex community of Bacteroidetes bacteria on its surface.</title>
        <authorList>
            <person name="Treitli S.C."/>
            <person name="Kolisko M."/>
            <person name="Husnik F."/>
            <person name="Keeling P."/>
            <person name="Hampl V."/>
        </authorList>
    </citation>
    <scope>NUCLEOTIDE SEQUENCE [LARGE SCALE GENOMIC DNA]</scope>
    <source>
        <strain evidence="2">ST1C</strain>
    </source>
</reference>
<gene>
    <name evidence="2" type="ORF">EZS28_003777</name>
</gene>
<name>A0A5J4X1T0_9EUKA</name>
<organism evidence="2 3">
    <name type="scientific">Streblomastix strix</name>
    <dbReference type="NCBI Taxonomy" id="222440"/>
    <lineage>
        <taxon>Eukaryota</taxon>
        <taxon>Metamonada</taxon>
        <taxon>Preaxostyla</taxon>
        <taxon>Oxymonadida</taxon>
        <taxon>Streblomastigidae</taxon>
        <taxon>Streblomastix</taxon>
    </lineage>
</organism>
<dbReference type="SMART" id="SM00695">
    <property type="entry name" value="DUSP"/>
    <property type="match status" value="1"/>
</dbReference>
<evidence type="ECO:0000313" key="3">
    <source>
        <dbReference type="Proteomes" id="UP000324800"/>
    </source>
</evidence>